<dbReference type="InterPro" id="IPR012347">
    <property type="entry name" value="Ferritin-like"/>
</dbReference>
<accession>A0A1G6ZEB7</accession>
<dbReference type="Proteomes" id="UP000198925">
    <property type="component" value="Unassembled WGS sequence"/>
</dbReference>
<dbReference type="InterPro" id="IPR025419">
    <property type="entry name" value="DUF4142"/>
</dbReference>
<sequence>MNRRHAILGLAAAGAAVPMLRGTAIAQTAPMVTPGKVRTLSTAEHMAMTLMGGTLAKQTSELALQRAQNARVKQFAAFEIAEQTAVAQVLTNTANPPPVPLDAEHQAVLTSLQSLSGPAFDRGYVQGQILGHQELLLVQQGYLDNTNRSADGQHIAVLARMSIQQHLTMLEEMQMMLQRG</sequence>
<feature type="signal peptide" evidence="1">
    <location>
        <begin position="1"/>
        <end position="26"/>
    </location>
</feature>
<dbReference type="EMBL" id="FMZX01000016">
    <property type="protein sequence ID" value="SDE00969.1"/>
    <property type="molecule type" value="Genomic_DNA"/>
</dbReference>
<dbReference type="OrthoDB" id="7281440at2"/>
<name>A0A1G6ZEB7_9PROT</name>
<protein>
    <submittedName>
        <fullName evidence="3">Putative membrane protein</fullName>
    </submittedName>
</protein>
<feature type="chain" id="PRO_5011443523" evidence="1">
    <location>
        <begin position="27"/>
        <end position="180"/>
    </location>
</feature>
<gene>
    <name evidence="3" type="ORF">SAMN04487779_101669</name>
</gene>
<evidence type="ECO:0000313" key="3">
    <source>
        <dbReference type="EMBL" id="SDE00969.1"/>
    </source>
</evidence>
<proteinExistence type="predicted"/>
<dbReference type="AlphaFoldDB" id="A0A1G6ZEB7"/>
<dbReference type="Pfam" id="PF13628">
    <property type="entry name" value="DUF4142"/>
    <property type="match status" value="1"/>
</dbReference>
<feature type="domain" description="DUF4142" evidence="2">
    <location>
        <begin position="42"/>
        <end position="173"/>
    </location>
</feature>
<reference evidence="3 4" key="1">
    <citation type="submission" date="2016-10" db="EMBL/GenBank/DDBJ databases">
        <authorList>
            <person name="de Groot N.N."/>
        </authorList>
    </citation>
    <scope>NUCLEOTIDE SEQUENCE [LARGE SCALE GENOMIC DNA]</scope>
    <source>
        <strain evidence="3 4">CPCC 100156</strain>
    </source>
</reference>
<organism evidence="3 4">
    <name type="scientific">Belnapia rosea</name>
    <dbReference type="NCBI Taxonomy" id="938405"/>
    <lineage>
        <taxon>Bacteria</taxon>
        <taxon>Pseudomonadati</taxon>
        <taxon>Pseudomonadota</taxon>
        <taxon>Alphaproteobacteria</taxon>
        <taxon>Acetobacterales</taxon>
        <taxon>Roseomonadaceae</taxon>
        <taxon>Belnapia</taxon>
    </lineage>
</organism>
<keyword evidence="1" id="KW-0732">Signal</keyword>
<dbReference type="RefSeq" id="WP_090561392.1">
    <property type="nucleotide sequence ID" value="NZ_FMXZ01000002.1"/>
</dbReference>
<dbReference type="Gene3D" id="1.20.1260.10">
    <property type="match status" value="1"/>
</dbReference>
<keyword evidence="4" id="KW-1185">Reference proteome</keyword>
<evidence type="ECO:0000259" key="2">
    <source>
        <dbReference type="Pfam" id="PF13628"/>
    </source>
</evidence>
<evidence type="ECO:0000256" key="1">
    <source>
        <dbReference type="SAM" id="SignalP"/>
    </source>
</evidence>
<evidence type="ECO:0000313" key="4">
    <source>
        <dbReference type="Proteomes" id="UP000198925"/>
    </source>
</evidence>